<sequence length="266" mass="31897">MESGIFNTFNENYKLFELIEKEQPLWWRNIISDQELYVEIRKDNYINVYYYGGCVAKIWFDRDIKAETHYKYLKQTNSNKIYVDCIIELEFKGELDKIKKRIKEVYLKEEDKLKEKEIQGRLILSSKKKYIDSEFAYNKDNKLRFDLVSLENGKITYVELKLIGDQRLTSIKDNELEIITQMNKYSKFIQDYKDEIIPYYKKLLSVKKRLSITDKIPEINILNPKPLLLIFNTYTELSKGKKDRINNIISSFANVDFDYKFIGNKI</sequence>
<name>A0A644U1M2_9ZZZZ</name>
<proteinExistence type="predicted"/>
<comment type="caution">
    <text evidence="1">The sequence shown here is derived from an EMBL/GenBank/DDBJ whole genome shotgun (WGS) entry which is preliminary data.</text>
</comment>
<dbReference type="EMBL" id="VSSQ01000068">
    <property type="protein sequence ID" value="MPL72809.1"/>
    <property type="molecule type" value="Genomic_DNA"/>
</dbReference>
<gene>
    <name evidence="1" type="ORF">SDC9_18600</name>
</gene>
<accession>A0A644U1M2</accession>
<protein>
    <submittedName>
        <fullName evidence="1">Uncharacterized protein</fullName>
    </submittedName>
</protein>
<dbReference type="AlphaFoldDB" id="A0A644U1M2"/>
<organism evidence="1">
    <name type="scientific">bioreactor metagenome</name>
    <dbReference type="NCBI Taxonomy" id="1076179"/>
    <lineage>
        <taxon>unclassified sequences</taxon>
        <taxon>metagenomes</taxon>
        <taxon>ecological metagenomes</taxon>
    </lineage>
</organism>
<evidence type="ECO:0000313" key="1">
    <source>
        <dbReference type="EMBL" id="MPL72809.1"/>
    </source>
</evidence>
<reference evidence="1" key="1">
    <citation type="submission" date="2019-08" db="EMBL/GenBank/DDBJ databases">
        <authorList>
            <person name="Kucharzyk K."/>
            <person name="Murdoch R.W."/>
            <person name="Higgins S."/>
            <person name="Loffler F."/>
        </authorList>
    </citation>
    <scope>NUCLEOTIDE SEQUENCE</scope>
</reference>